<dbReference type="GO" id="GO:0016987">
    <property type="term" value="F:sigma factor activity"/>
    <property type="evidence" value="ECO:0007669"/>
    <property type="project" value="UniProtKB-KW"/>
</dbReference>
<keyword evidence="8" id="KW-1185">Reference proteome</keyword>
<dbReference type="SUPFAM" id="SSF88946">
    <property type="entry name" value="Sigma2 domain of RNA polymerase sigma factors"/>
    <property type="match status" value="1"/>
</dbReference>
<dbReference type="RefSeq" id="WP_133576841.1">
    <property type="nucleotide sequence ID" value="NZ_SNYC01000005.1"/>
</dbReference>
<dbReference type="Pfam" id="PF04542">
    <property type="entry name" value="Sigma70_r2"/>
    <property type="match status" value="1"/>
</dbReference>
<dbReference type="PANTHER" id="PTHR43133">
    <property type="entry name" value="RNA POLYMERASE ECF-TYPE SIGMA FACTO"/>
    <property type="match status" value="1"/>
</dbReference>
<dbReference type="InterPro" id="IPR014284">
    <property type="entry name" value="RNA_pol_sigma-70_dom"/>
</dbReference>
<accession>A0A4R6SVK1</accession>
<dbReference type="Gene3D" id="1.10.1740.10">
    <property type="match status" value="1"/>
</dbReference>
<dbReference type="InterPro" id="IPR036388">
    <property type="entry name" value="WH-like_DNA-bd_sf"/>
</dbReference>
<sequence>MSDYNSLSDLELVDFLRSGESGAFVELMERYSLILYKYSYGKLDDKDLAKDMVQSLFCDLWEKRERINVPGEFRPFIFTIIKNRLWNHFKHCKMQQRHIDGFRDYLQTAVDNADHLVRHNELSDLIAKEIATLPESMRVVIELSRNENLSRKEIALKLDLPQETVKKRMTRALEILRKRLGHSLILFL</sequence>
<dbReference type="InterPro" id="IPR007627">
    <property type="entry name" value="RNA_pol_sigma70_r2"/>
</dbReference>
<keyword evidence="2" id="KW-0805">Transcription regulation</keyword>
<comment type="similarity">
    <text evidence="1">Belongs to the sigma-70 factor family. ECF subfamily.</text>
</comment>
<feature type="domain" description="RNA polymerase sigma factor 70 region 4 type 2" evidence="6">
    <location>
        <begin position="125"/>
        <end position="174"/>
    </location>
</feature>
<dbReference type="Pfam" id="PF08281">
    <property type="entry name" value="Sigma70_r4_2"/>
    <property type="match status" value="1"/>
</dbReference>
<reference evidence="7 8" key="1">
    <citation type="submission" date="2019-03" db="EMBL/GenBank/DDBJ databases">
        <title>Genomic Encyclopedia of Archaeal and Bacterial Type Strains, Phase II (KMG-II): from individual species to whole genera.</title>
        <authorList>
            <person name="Goeker M."/>
        </authorList>
    </citation>
    <scope>NUCLEOTIDE SEQUENCE [LARGE SCALE GENOMIC DNA]</scope>
    <source>
        <strain evidence="7 8">DSM 19035</strain>
    </source>
</reference>
<evidence type="ECO:0000256" key="1">
    <source>
        <dbReference type="ARBA" id="ARBA00010641"/>
    </source>
</evidence>
<feature type="domain" description="RNA polymerase sigma-70 region 2" evidence="5">
    <location>
        <begin position="27"/>
        <end position="90"/>
    </location>
</feature>
<evidence type="ECO:0000313" key="7">
    <source>
        <dbReference type="EMBL" id="TDQ08479.1"/>
    </source>
</evidence>
<evidence type="ECO:0000259" key="6">
    <source>
        <dbReference type="Pfam" id="PF08281"/>
    </source>
</evidence>
<dbReference type="GO" id="GO:0006352">
    <property type="term" value="P:DNA-templated transcription initiation"/>
    <property type="evidence" value="ECO:0007669"/>
    <property type="project" value="InterPro"/>
</dbReference>
<dbReference type="Proteomes" id="UP000295620">
    <property type="component" value="Unassembled WGS sequence"/>
</dbReference>
<comment type="caution">
    <text evidence="7">The sequence shown here is derived from an EMBL/GenBank/DDBJ whole genome shotgun (WGS) entry which is preliminary data.</text>
</comment>
<dbReference type="InterPro" id="IPR013325">
    <property type="entry name" value="RNA_pol_sigma_r2"/>
</dbReference>
<name>A0A4R6SVK1_9SPHI</name>
<protein>
    <submittedName>
        <fullName evidence="7">RNA polymerase sigma-70 factor (ECF subfamily)</fullName>
    </submittedName>
</protein>
<gene>
    <name evidence="7" type="ORF">ATK78_2993</name>
</gene>
<dbReference type="InterPro" id="IPR039425">
    <property type="entry name" value="RNA_pol_sigma-70-like"/>
</dbReference>
<dbReference type="PANTHER" id="PTHR43133:SF46">
    <property type="entry name" value="RNA POLYMERASE SIGMA-70 FACTOR ECF SUBFAMILY"/>
    <property type="match status" value="1"/>
</dbReference>
<dbReference type="InterPro" id="IPR013249">
    <property type="entry name" value="RNA_pol_sigma70_r4_t2"/>
</dbReference>
<dbReference type="OrthoDB" id="9794508at2"/>
<evidence type="ECO:0000256" key="2">
    <source>
        <dbReference type="ARBA" id="ARBA00023015"/>
    </source>
</evidence>
<proteinExistence type="inferred from homology"/>
<dbReference type="Gene3D" id="1.10.10.10">
    <property type="entry name" value="Winged helix-like DNA-binding domain superfamily/Winged helix DNA-binding domain"/>
    <property type="match status" value="1"/>
</dbReference>
<evidence type="ECO:0000256" key="3">
    <source>
        <dbReference type="ARBA" id="ARBA00023082"/>
    </source>
</evidence>
<evidence type="ECO:0000259" key="5">
    <source>
        <dbReference type="Pfam" id="PF04542"/>
    </source>
</evidence>
<dbReference type="SUPFAM" id="SSF88659">
    <property type="entry name" value="Sigma3 and sigma4 domains of RNA polymerase sigma factors"/>
    <property type="match status" value="1"/>
</dbReference>
<dbReference type="GO" id="GO:0003677">
    <property type="term" value="F:DNA binding"/>
    <property type="evidence" value="ECO:0007669"/>
    <property type="project" value="InterPro"/>
</dbReference>
<dbReference type="InterPro" id="IPR013324">
    <property type="entry name" value="RNA_pol_sigma_r3/r4-like"/>
</dbReference>
<organism evidence="7 8">
    <name type="scientific">Pedobacter metabolipauper</name>
    <dbReference type="NCBI Taxonomy" id="425513"/>
    <lineage>
        <taxon>Bacteria</taxon>
        <taxon>Pseudomonadati</taxon>
        <taxon>Bacteroidota</taxon>
        <taxon>Sphingobacteriia</taxon>
        <taxon>Sphingobacteriales</taxon>
        <taxon>Sphingobacteriaceae</taxon>
        <taxon>Pedobacter</taxon>
    </lineage>
</organism>
<dbReference type="AlphaFoldDB" id="A0A4R6SVK1"/>
<dbReference type="CDD" id="cd06171">
    <property type="entry name" value="Sigma70_r4"/>
    <property type="match status" value="1"/>
</dbReference>
<evidence type="ECO:0000313" key="8">
    <source>
        <dbReference type="Proteomes" id="UP000295620"/>
    </source>
</evidence>
<keyword evidence="3" id="KW-0731">Sigma factor</keyword>
<evidence type="ECO:0000256" key="4">
    <source>
        <dbReference type="ARBA" id="ARBA00023163"/>
    </source>
</evidence>
<keyword evidence="4" id="KW-0804">Transcription</keyword>
<dbReference type="EMBL" id="SNYC01000005">
    <property type="protein sequence ID" value="TDQ08479.1"/>
    <property type="molecule type" value="Genomic_DNA"/>
</dbReference>
<dbReference type="NCBIfam" id="TIGR02937">
    <property type="entry name" value="sigma70-ECF"/>
    <property type="match status" value="1"/>
</dbReference>